<comment type="caution">
    <text evidence="1">The sequence shown here is derived from an EMBL/GenBank/DDBJ whole genome shotgun (WGS) entry which is preliminary data.</text>
</comment>
<protein>
    <submittedName>
        <fullName evidence="1">Uncharacterized protein</fullName>
    </submittedName>
</protein>
<gene>
    <name evidence="1" type="ORF">ADUPG1_003276</name>
</gene>
<reference evidence="1" key="1">
    <citation type="submission" date="2022-03" db="EMBL/GenBank/DDBJ databases">
        <title>Draft genome sequence of Aduncisulcus paluster, a free-living microaerophilic Fornicata.</title>
        <authorList>
            <person name="Yuyama I."/>
            <person name="Kume K."/>
            <person name="Tamura T."/>
            <person name="Inagaki Y."/>
            <person name="Hashimoto T."/>
        </authorList>
    </citation>
    <scope>NUCLEOTIDE SEQUENCE</scope>
    <source>
        <strain evidence="1">NY0171</strain>
    </source>
</reference>
<evidence type="ECO:0000313" key="2">
    <source>
        <dbReference type="Proteomes" id="UP001057375"/>
    </source>
</evidence>
<organism evidence="1 2">
    <name type="scientific">Aduncisulcus paluster</name>
    <dbReference type="NCBI Taxonomy" id="2918883"/>
    <lineage>
        <taxon>Eukaryota</taxon>
        <taxon>Metamonada</taxon>
        <taxon>Carpediemonas-like organisms</taxon>
        <taxon>Aduncisulcus</taxon>
    </lineage>
</organism>
<accession>A0ABQ5KXL2</accession>
<sequence>VLSRAVATYLVLRHSLYFLSHCHGYSRSAFVIGAKTEETSWLELRCKSMLFAAIPLDPVGSRELSLNVLF</sequence>
<feature type="non-terminal residue" evidence="1">
    <location>
        <position position="1"/>
    </location>
</feature>
<dbReference type="EMBL" id="BQXS01004429">
    <property type="protein sequence ID" value="GKT37189.1"/>
    <property type="molecule type" value="Genomic_DNA"/>
</dbReference>
<dbReference type="Proteomes" id="UP001057375">
    <property type="component" value="Unassembled WGS sequence"/>
</dbReference>
<keyword evidence="2" id="KW-1185">Reference proteome</keyword>
<evidence type="ECO:0000313" key="1">
    <source>
        <dbReference type="EMBL" id="GKT37189.1"/>
    </source>
</evidence>
<name>A0ABQ5KXL2_9EUKA</name>
<proteinExistence type="predicted"/>